<dbReference type="STRING" id="1123397.SAMN05660831_01488"/>
<proteinExistence type="predicted"/>
<dbReference type="RefSeq" id="WP_093428134.1">
    <property type="nucleotide sequence ID" value="NZ_FOMJ01000004.1"/>
</dbReference>
<dbReference type="Proteomes" id="UP000198611">
    <property type="component" value="Unassembled WGS sequence"/>
</dbReference>
<protein>
    <submittedName>
        <fullName evidence="1">Uncharacterized protein</fullName>
    </submittedName>
</protein>
<keyword evidence="2" id="KW-1185">Reference proteome</keyword>
<reference evidence="1 2" key="1">
    <citation type="submission" date="2016-10" db="EMBL/GenBank/DDBJ databases">
        <authorList>
            <person name="de Groot N.N."/>
        </authorList>
    </citation>
    <scope>NUCLEOTIDE SEQUENCE [LARGE SCALE GENOMIC DNA]</scope>
    <source>
        <strain evidence="1 2">HL3</strain>
    </source>
</reference>
<accession>A0A1I1RVL4</accession>
<evidence type="ECO:0000313" key="2">
    <source>
        <dbReference type="Proteomes" id="UP000198611"/>
    </source>
</evidence>
<organism evidence="1 2">
    <name type="scientific">Thiohalospira halophila DSM 15071</name>
    <dbReference type="NCBI Taxonomy" id="1123397"/>
    <lineage>
        <taxon>Bacteria</taxon>
        <taxon>Pseudomonadati</taxon>
        <taxon>Pseudomonadota</taxon>
        <taxon>Gammaproteobacteria</taxon>
        <taxon>Thiohalospirales</taxon>
        <taxon>Thiohalospiraceae</taxon>
        <taxon>Thiohalospira</taxon>
    </lineage>
</organism>
<name>A0A1I1RVL4_9GAMM</name>
<dbReference type="OrthoDB" id="5783498at2"/>
<evidence type="ECO:0000313" key="1">
    <source>
        <dbReference type="EMBL" id="SFD34700.1"/>
    </source>
</evidence>
<gene>
    <name evidence="1" type="ORF">SAMN05660831_01488</name>
</gene>
<sequence length="139" mass="15593">MAEIINPYADEGPESKHITLRARSGQEVSADYTLEDRRGRQSAAEYLFHLYSTIKQKMDEPVLDTEAPPPDDQGAMQRMILYVAGAHDTMFGTFNARSEMPEDERNEFVEIFLLACATVIEGQRILIDLQRGLISGEAA</sequence>
<dbReference type="AlphaFoldDB" id="A0A1I1RVL4"/>
<dbReference type="EMBL" id="FOMJ01000004">
    <property type="protein sequence ID" value="SFD34700.1"/>
    <property type="molecule type" value="Genomic_DNA"/>
</dbReference>